<dbReference type="EMBL" id="FMSP01000019">
    <property type="protein sequence ID" value="SCV73705.1"/>
    <property type="molecule type" value="Genomic_DNA"/>
</dbReference>
<keyword evidence="5" id="KW-1185">Reference proteome</keyword>
<feature type="domain" description="Telomere length regulation protein conserved" evidence="3">
    <location>
        <begin position="682"/>
        <end position="803"/>
    </location>
</feature>
<gene>
    <name evidence="4" type="ORF">BQ2448_6135</name>
</gene>
<dbReference type="GO" id="GO:0005829">
    <property type="term" value="C:cytosol"/>
    <property type="evidence" value="ECO:0007669"/>
    <property type="project" value="TreeGrafter"/>
</dbReference>
<proteinExistence type="inferred from homology"/>
<evidence type="ECO:0000256" key="1">
    <source>
        <dbReference type="ARBA" id="ARBA00006133"/>
    </source>
</evidence>
<dbReference type="Pfam" id="PF10193">
    <property type="entry name" value="Telomere_reg-2"/>
    <property type="match status" value="1"/>
</dbReference>
<dbReference type="InterPro" id="IPR019337">
    <property type="entry name" value="Telomere_length_regulation_dom"/>
</dbReference>
<feature type="region of interest" description="Disordered" evidence="2">
    <location>
        <begin position="656"/>
        <end position="679"/>
    </location>
</feature>
<evidence type="ECO:0000313" key="5">
    <source>
        <dbReference type="Proteomes" id="UP000198372"/>
    </source>
</evidence>
<accession>A0A238FKM3</accession>
<dbReference type="GO" id="GO:0051083">
    <property type="term" value="P:'de novo' cotranslational protein folding"/>
    <property type="evidence" value="ECO:0007669"/>
    <property type="project" value="TreeGrafter"/>
</dbReference>
<feature type="compositionally biased region" description="Low complexity" evidence="2">
    <location>
        <begin position="659"/>
        <end position="671"/>
    </location>
</feature>
<dbReference type="PANTHER" id="PTHR15830">
    <property type="entry name" value="TELOMERE LENGTH REGULATION PROTEIN TEL2 FAMILY MEMBER"/>
    <property type="match status" value="1"/>
</dbReference>
<dbReference type="GO" id="GO:0051879">
    <property type="term" value="F:Hsp90 protein binding"/>
    <property type="evidence" value="ECO:0007669"/>
    <property type="project" value="TreeGrafter"/>
</dbReference>
<feature type="region of interest" description="Disordered" evidence="2">
    <location>
        <begin position="15"/>
        <end position="36"/>
    </location>
</feature>
<evidence type="ECO:0000259" key="3">
    <source>
        <dbReference type="Pfam" id="PF10193"/>
    </source>
</evidence>
<reference evidence="5" key="1">
    <citation type="submission" date="2016-09" db="EMBL/GenBank/DDBJ databases">
        <authorList>
            <person name="Jeantristanb JTB J.-T."/>
            <person name="Ricardo R."/>
        </authorList>
    </citation>
    <scope>NUCLEOTIDE SEQUENCE [LARGE SCALE GENOMIC DNA]</scope>
</reference>
<dbReference type="AlphaFoldDB" id="A0A238FKM3"/>
<comment type="similarity">
    <text evidence="1">Belongs to the TEL2 family.</text>
</comment>
<dbReference type="OrthoDB" id="10254187at2759"/>
<dbReference type="GO" id="GO:0042162">
    <property type="term" value="F:telomeric DNA binding"/>
    <property type="evidence" value="ECO:0007669"/>
    <property type="project" value="TreeGrafter"/>
</dbReference>
<evidence type="ECO:0000313" key="4">
    <source>
        <dbReference type="EMBL" id="SCV73705.1"/>
    </source>
</evidence>
<sequence>MALILTSDHASSSSQLDAAQLSIDPSSTSPSHSGASSLAAPPLHTLLASNLNSANQLLHLLVPPLVQLGALPLELTSSLLAPTASSPSSSSSPSPATFKDPHKFIKRQLALVQKVLLERTWPDWEHALSIELEDSGLTARLFSSWFVPDLDKESSSFSDQIALSALQVLCSCLSTKRAQSVQRPLSPRSIELVVDLLSEWVDKFSLERVYRIIFAEDEMIQIREDRWERILKYWFGMPVLVANRMGELSAGKGAVGQNVPPSLEVNFQAKSLTRSFSELLHTVSKATDGQSYSVASLSTTLSTLLPLPDFAPTLLNSTVPHLLPPTAFPVAAELLLLRRRLARLWQETILEMSDRQVARFLRVTLFEIQKRLVDISDPSTRKMQRCHAGSWLLSELFGSLGPDQGALWRIAFEVLTDRANGWNGKEVEMARVVFGWVGSEEKSRVAALDKIMQPWCDASSIKAAVASNRIFLSTLLILSISSLPPSHPSLVAISRSTTFIQAISTHLSLLHHTVRLLGMLIAEIISAKALARGSEMKALTFGEEIWNGQGEGKDLCRMLRGIEVGTSEEIQGWQEESKSAFVEKMEVVTTAPLRVPTTPLPTPNVPTVKENKAPLISIIDADSSDSEFDPEELPRYPTPLKPSLATLKALHSPDPSLYATTIPSSASPSTSTRKRGDKLRPPVYVPELTAYLKGLDPEGRKEEVDQEAERVEVGLTEGEGLVRRKKGWGGELDENAVDLTFALMGLQDQYDIKGFEDSKRKIMIALVSSCPRTVAPCIIEQYFTPSYSVAQRYTMLTSLALGARELAGLSIEIKAGSLALAAQSASPQTGIFPSKQLPPAMHKRIVQASQPTPLDLWTEDVTRITLSSVREEAKTTIPEASVEKLVRVRRFASATTAPGTTPTTSSYTSLASDYFIMPLINRFWLYLRDVASMPITQQGPYAGGSGTAVLLNPLVLTQYLSTLALLLHAARLAPTFSDVLAPEALHLVLALRTSGGREEHPQVLEKEMSLILVVLDAIVAFDGGTGLMTRVEGGANLVGEVQGWATEVFERFDGREVGFGEGKAGRTAAGILLRIEEVLSRARGRLGW</sequence>
<dbReference type="InterPro" id="IPR038528">
    <property type="entry name" value="TEL2_C_sf"/>
</dbReference>
<dbReference type="Proteomes" id="UP000198372">
    <property type="component" value="Unassembled WGS sequence"/>
</dbReference>
<dbReference type="PANTHER" id="PTHR15830:SF10">
    <property type="entry name" value="TELOMERE LENGTH REGULATION PROTEIN TEL2 HOMOLOG"/>
    <property type="match status" value="1"/>
</dbReference>
<dbReference type="Gene3D" id="1.25.40.720">
    <property type="entry name" value="Telomere length regulation protein 2, C-terminal domain"/>
    <property type="match status" value="1"/>
</dbReference>
<evidence type="ECO:0000256" key="2">
    <source>
        <dbReference type="SAM" id="MobiDB-lite"/>
    </source>
</evidence>
<organism evidence="4 5">
    <name type="scientific">Microbotryum intermedium</name>
    <dbReference type="NCBI Taxonomy" id="269621"/>
    <lineage>
        <taxon>Eukaryota</taxon>
        <taxon>Fungi</taxon>
        <taxon>Dikarya</taxon>
        <taxon>Basidiomycota</taxon>
        <taxon>Pucciniomycotina</taxon>
        <taxon>Microbotryomycetes</taxon>
        <taxon>Microbotryales</taxon>
        <taxon>Microbotryaceae</taxon>
        <taxon>Microbotryum</taxon>
    </lineage>
</organism>
<dbReference type="InterPro" id="IPR051970">
    <property type="entry name" value="TEL2_Regulation"/>
</dbReference>
<name>A0A238FKM3_9BASI</name>
<dbReference type="STRING" id="269621.A0A238FKM3"/>
<protein>
    <submittedName>
        <fullName evidence="4">BQ2448_6135 protein</fullName>
    </submittedName>
</protein>